<dbReference type="Proteomes" id="UP000756132">
    <property type="component" value="Chromosome 7"/>
</dbReference>
<evidence type="ECO:0000256" key="1">
    <source>
        <dbReference type="SAM" id="MobiDB-lite"/>
    </source>
</evidence>
<feature type="region of interest" description="Disordered" evidence="1">
    <location>
        <begin position="142"/>
        <end position="185"/>
    </location>
</feature>
<accession>A0A9Q8PDG7</accession>
<evidence type="ECO:0000313" key="3">
    <source>
        <dbReference type="Proteomes" id="UP000756132"/>
    </source>
</evidence>
<organism evidence="2 3">
    <name type="scientific">Passalora fulva</name>
    <name type="common">Tomato leaf mold</name>
    <name type="synonym">Cladosporium fulvum</name>
    <dbReference type="NCBI Taxonomy" id="5499"/>
    <lineage>
        <taxon>Eukaryota</taxon>
        <taxon>Fungi</taxon>
        <taxon>Dikarya</taxon>
        <taxon>Ascomycota</taxon>
        <taxon>Pezizomycotina</taxon>
        <taxon>Dothideomycetes</taxon>
        <taxon>Dothideomycetidae</taxon>
        <taxon>Mycosphaerellales</taxon>
        <taxon>Mycosphaerellaceae</taxon>
        <taxon>Fulvia</taxon>
    </lineage>
</organism>
<evidence type="ECO:0000313" key="2">
    <source>
        <dbReference type="EMBL" id="UJO20402.1"/>
    </source>
</evidence>
<feature type="compositionally biased region" description="Polar residues" evidence="1">
    <location>
        <begin position="795"/>
        <end position="811"/>
    </location>
</feature>
<reference evidence="2" key="1">
    <citation type="submission" date="2021-12" db="EMBL/GenBank/DDBJ databases">
        <authorList>
            <person name="Zaccaron A."/>
            <person name="Stergiopoulos I."/>
        </authorList>
    </citation>
    <scope>NUCLEOTIDE SEQUENCE</scope>
    <source>
        <strain evidence="2">Race5_Kim</strain>
    </source>
</reference>
<dbReference type="KEGG" id="ffu:CLAFUR5_10423"/>
<feature type="compositionally biased region" description="Low complexity" evidence="1">
    <location>
        <begin position="667"/>
        <end position="695"/>
    </location>
</feature>
<keyword evidence="3" id="KW-1185">Reference proteome</keyword>
<feature type="region of interest" description="Disordered" evidence="1">
    <location>
        <begin position="667"/>
        <end position="704"/>
    </location>
</feature>
<name>A0A9Q8PDG7_PASFU</name>
<reference evidence="2" key="2">
    <citation type="journal article" date="2022" name="Microb. Genom.">
        <title>A chromosome-scale genome assembly of the tomato pathogen Cladosporium fulvum reveals a compartmentalized genome architecture and the presence of a dispensable chromosome.</title>
        <authorList>
            <person name="Zaccaron A.Z."/>
            <person name="Chen L.H."/>
            <person name="Samaras A."/>
            <person name="Stergiopoulos I."/>
        </authorList>
    </citation>
    <scope>NUCLEOTIDE SEQUENCE</scope>
    <source>
        <strain evidence="2">Race5_Kim</strain>
    </source>
</reference>
<gene>
    <name evidence="2" type="ORF">CLAFUR5_10423</name>
</gene>
<dbReference type="GeneID" id="71990301"/>
<feature type="compositionally biased region" description="Polar residues" evidence="1">
    <location>
        <begin position="148"/>
        <end position="175"/>
    </location>
</feature>
<proteinExistence type="predicted"/>
<feature type="region of interest" description="Disordered" evidence="1">
    <location>
        <begin position="771"/>
        <end position="830"/>
    </location>
</feature>
<dbReference type="AlphaFoldDB" id="A0A9Q8PDG7"/>
<dbReference type="RefSeq" id="XP_047764768.1">
    <property type="nucleotide sequence ID" value="XM_047909571.1"/>
</dbReference>
<protein>
    <submittedName>
        <fullName evidence="2">Uncharacterized protein</fullName>
    </submittedName>
</protein>
<feature type="region of interest" description="Disordered" evidence="1">
    <location>
        <begin position="464"/>
        <end position="490"/>
    </location>
</feature>
<dbReference type="EMBL" id="CP090169">
    <property type="protein sequence ID" value="UJO20402.1"/>
    <property type="molecule type" value="Genomic_DNA"/>
</dbReference>
<sequence>MRLKSAAAALAAMTSLSQHGVTGLVMVTKTIVETVTAPSDGACQDTFLPQKSQDYTVKSNLATDMQPAEEMVTGPSTITTWITTTTTVGLITSTSVLNALEARSAVMSLDCGCKINKENGFISCPSEDEMLSGSHSCGYPEGVPAPETSASHDSVAHTNTVHQSNSMGAKQTARQSDIPPLTQRRDALNSEGFIDRCFYKPGTRFDITSTPVDTSAPTYSFDFNPTLLGKRGPFFIDEKGQLFDDSGCMGTFDTFSKFRLRSPIAFKFPSLSTWSACGEGNTLLFGTTSQFYQCGNVTFPAVWSTLPRGYSEVSAQEGYNVTTCVKAKLVWNEISKTDLKKRQNNPDPSSYTWPATNCPRRDLCPPQPTKLAKRGLQDDVLGDGIRHIDYDSTTGTFAFREDVETLAPGEDGAPASVQTIPARTMVYKEEPAHATAVAKNQKRQNQKRQNDGFIMTSFQTETTARSSMVPKLQAPTEASTTDLHDRPSGTATHVARDFTPVISVKTYTFWPRTTSITFHYADTSLAVVPKSWLATTFTASAQAVPITLTETFNVTASDGKTVATNVPMTATITDWSLIVTPTNLLFGVIDDYRDSPDTTTASETAATFTATGYIPAPSPASTSTAVPGNLPATGTSVSGLSTLLAGASSSGCFISCGRPLPTTTFLASDSGTSSSSSPSSSSTTLTATSTASDTGHPGARGLPFTSVWSTTTVENGTTCTVTLTSENANPCQMAHGCGTATRTVTTIISAAYTVLGKQTISNDAYTTTYTQFDNPEPGDGPGPTKRDGDLEVSTLDATSTTEPISPASTAGKTPMISSAPPPQAGGASKVIESDGSTQLIAATGMAFFAVLAFLL</sequence>